<dbReference type="OrthoDB" id="8728630at2"/>
<proteinExistence type="inferred from homology"/>
<protein>
    <submittedName>
        <fullName evidence="9">TonB-dependent receptor</fullName>
    </submittedName>
</protein>
<name>A0A411WXK4_9BURK</name>
<dbReference type="Pfam" id="PF07660">
    <property type="entry name" value="STN"/>
    <property type="match status" value="1"/>
</dbReference>
<keyword evidence="10" id="KW-1185">Reference proteome</keyword>
<feature type="signal peptide" evidence="6">
    <location>
        <begin position="1"/>
        <end position="22"/>
    </location>
</feature>
<evidence type="ECO:0000256" key="3">
    <source>
        <dbReference type="ARBA" id="ARBA00022448"/>
    </source>
</evidence>
<dbReference type="NCBIfam" id="TIGR01782">
    <property type="entry name" value="TonB-Xanth-Caul"/>
    <property type="match status" value="1"/>
</dbReference>
<gene>
    <name evidence="9" type="ORF">EYF70_11595</name>
    <name evidence="8" type="ORF">GCM10007387_17520</name>
</gene>
<dbReference type="InterPro" id="IPR037066">
    <property type="entry name" value="Plug_dom_sf"/>
</dbReference>
<dbReference type="Pfam" id="PF07715">
    <property type="entry name" value="Plug"/>
    <property type="match status" value="1"/>
</dbReference>
<dbReference type="Gene3D" id="2.170.130.10">
    <property type="entry name" value="TonB-dependent receptor, plug domain"/>
    <property type="match status" value="1"/>
</dbReference>
<dbReference type="InterPro" id="IPR012910">
    <property type="entry name" value="Plug_dom"/>
</dbReference>
<dbReference type="PANTHER" id="PTHR40980">
    <property type="entry name" value="PLUG DOMAIN-CONTAINING PROTEIN"/>
    <property type="match status" value="1"/>
</dbReference>
<dbReference type="Proteomes" id="UP000292307">
    <property type="component" value="Chromosome"/>
</dbReference>
<evidence type="ECO:0000313" key="11">
    <source>
        <dbReference type="Proteomes" id="UP000628442"/>
    </source>
</evidence>
<evidence type="ECO:0000256" key="1">
    <source>
        <dbReference type="ARBA" id="ARBA00004442"/>
    </source>
</evidence>
<evidence type="ECO:0000256" key="2">
    <source>
        <dbReference type="ARBA" id="ARBA00009810"/>
    </source>
</evidence>
<dbReference type="SUPFAM" id="SSF56935">
    <property type="entry name" value="Porins"/>
    <property type="match status" value="1"/>
</dbReference>
<dbReference type="AlphaFoldDB" id="A0A411WXK4"/>
<dbReference type="Proteomes" id="UP000628442">
    <property type="component" value="Unassembled WGS sequence"/>
</dbReference>
<comment type="similarity">
    <text evidence="2">Belongs to the TonB-dependent receptor family.</text>
</comment>
<reference evidence="8" key="3">
    <citation type="submission" date="2022-12" db="EMBL/GenBank/DDBJ databases">
        <authorList>
            <person name="Sun Q."/>
            <person name="Kim S."/>
        </authorList>
    </citation>
    <scope>NUCLEOTIDE SEQUENCE</scope>
    <source>
        <strain evidence="8">KCTC 12343</strain>
    </source>
</reference>
<dbReference type="EMBL" id="BMWV01000003">
    <property type="protein sequence ID" value="GGY35775.1"/>
    <property type="molecule type" value="Genomic_DNA"/>
</dbReference>
<dbReference type="InterPro" id="IPR036942">
    <property type="entry name" value="Beta-barrel_TonB_sf"/>
</dbReference>
<accession>A0A411WXK4</accession>
<evidence type="ECO:0000256" key="6">
    <source>
        <dbReference type="SAM" id="SignalP"/>
    </source>
</evidence>
<keyword evidence="9" id="KW-0675">Receptor</keyword>
<dbReference type="Gene3D" id="3.55.50.30">
    <property type="match status" value="1"/>
</dbReference>
<feature type="domain" description="Secretin/TonB short N-terminal" evidence="7">
    <location>
        <begin position="47"/>
        <end position="98"/>
    </location>
</feature>
<reference evidence="9 10" key="2">
    <citation type="submission" date="2019-02" db="EMBL/GenBank/DDBJ databases">
        <title>Draft Genome Sequences of Six Type Strains of the Genus Massilia.</title>
        <authorList>
            <person name="Miess H."/>
            <person name="Frediansyhah A."/>
            <person name="Gross H."/>
        </authorList>
    </citation>
    <scope>NUCLEOTIDE SEQUENCE [LARGE SCALE GENOMIC DNA]</scope>
    <source>
        <strain evidence="9 10">DSM 17472</strain>
    </source>
</reference>
<keyword evidence="3" id="KW-0813">Transport</keyword>
<dbReference type="SMART" id="SM00965">
    <property type="entry name" value="STN"/>
    <property type="match status" value="1"/>
</dbReference>
<comment type="subcellular location">
    <subcellularLocation>
        <location evidence="1">Cell outer membrane</location>
    </subcellularLocation>
</comment>
<evidence type="ECO:0000313" key="8">
    <source>
        <dbReference type="EMBL" id="GGY35775.1"/>
    </source>
</evidence>
<dbReference type="RefSeq" id="WP_131145546.1">
    <property type="nucleotide sequence ID" value="NZ_BMWV01000003.1"/>
</dbReference>
<keyword evidence="6" id="KW-0732">Signal</keyword>
<keyword evidence="4" id="KW-0472">Membrane</keyword>
<dbReference type="EMBL" id="CP036401">
    <property type="protein sequence ID" value="QBI01424.1"/>
    <property type="molecule type" value="Genomic_DNA"/>
</dbReference>
<evidence type="ECO:0000256" key="4">
    <source>
        <dbReference type="ARBA" id="ARBA00023136"/>
    </source>
</evidence>
<keyword evidence="5" id="KW-0998">Cell outer membrane</keyword>
<reference evidence="8" key="1">
    <citation type="journal article" date="2014" name="Int. J. Syst. Evol. Microbiol.">
        <title>Complete genome sequence of Corynebacterium casei LMG S-19264T (=DSM 44701T), isolated from a smear-ripened cheese.</title>
        <authorList>
            <consortium name="US DOE Joint Genome Institute (JGI-PGF)"/>
            <person name="Walter F."/>
            <person name="Albersmeier A."/>
            <person name="Kalinowski J."/>
            <person name="Ruckert C."/>
        </authorList>
    </citation>
    <scope>NUCLEOTIDE SEQUENCE</scope>
    <source>
        <strain evidence="8">KCTC 12343</strain>
    </source>
</reference>
<dbReference type="InterPro" id="IPR010104">
    <property type="entry name" value="TonB_rcpt_bac"/>
</dbReference>
<evidence type="ECO:0000313" key="9">
    <source>
        <dbReference type="EMBL" id="QBI01424.1"/>
    </source>
</evidence>
<feature type="chain" id="PRO_5044601705" evidence="6">
    <location>
        <begin position="23"/>
        <end position="1280"/>
    </location>
</feature>
<evidence type="ECO:0000259" key="7">
    <source>
        <dbReference type="SMART" id="SM00965"/>
    </source>
</evidence>
<dbReference type="PANTHER" id="PTHR40980:SF3">
    <property type="entry name" value="TONB-DEPENDENT RECEPTOR-LIKE BETA-BARREL DOMAIN-CONTAINING PROTEIN"/>
    <property type="match status" value="1"/>
</dbReference>
<organism evidence="8 11">
    <name type="scientific">Pseudoduganella albidiflava</name>
    <dbReference type="NCBI Taxonomy" id="321983"/>
    <lineage>
        <taxon>Bacteria</taxon>
        <taxon>Pseudomonadati</taxon>
        <taxon>Pseudomonadota</taxon>
        <taxon>Betaproteobacteria</taxon>
        <taxon>Burkholderiales</taxon>
        <taxon>Oxalobacteraceae</taxon>
        <taxon>Telluria group</taxon>
        <taxon>Pseudoduganella</taxon>
    </lineage>
</organism>
<dbReference type="Gene3D" id="2.40.170.20">
    <property type="entry name" value="TonB-dependent receptor, beta-barrel domain"/>
    <property type="match status" value="1"/>
</dbReference>
<sequence>MRFRSLMFAAVAAIALPCPALAAAVTVALPAGPAALTMPEFARQANLRLLASGDDLAGVRTRAVHGAFTPRQALDRLLAGTGLLATLATNGTVLVRRAPVPPVSSVPPEPPPPAPPAAPPARVTIVGTRAAERDSISHKKHAATAVDVIRADELGAFPDRNVAEAISRVAGVTLDRGEYGEGTTINVRANTAELVRVEIDGLGVQAAGGTDLNNGGSGRGVDLRELSTDLIKSIEVVKGATVDMTEGSLGGGVLIRTRSGLDFKQRHVALRAAAQRNSINGRTTPNLNFLFADRLLDGRVGVVLSLTRAAAHNENHTALYSAYNLGAVRQLDFDGSPDKTFSFNPATVNLADPAATAPMARWDRTGGGTFDALSPLQIVQRSADAQSKTDCHGAFPQYTAAELDAIAGRANRATAQSHRANELLSCLNQWNDYTPQQVRYLVRREYDERLYGDLRLDFKVSDRLSLYAKFNRNTRKIDDEQSFFSLGNINVNPAGRYVDTGAAPAIARTPAPGANTYYYPSPVNLGGGTGTWRGLTDGSVANVVPGSVVVDASHHLLRYTLADASANVDQIYDRIESSSQYAQAGGTWRSGPWRAEFLYGHARSDAWRMQWRTNFGYTYGTATLSVAPNGMWTHALPPGVAYDQANVANYGTLNAPADAAAPRTSAATQLTMANPRIMERREDTARLDVAHASAGRIPFVGRLRFGLQGRDYRTVNWSGAGYTVRPASAGTPAVVVPWAQVRGSFQACENTPGSLAPGGRPCQYGTGYGSDPATAFSGSIVMTQAQYRDIVAQALTKNAIRYLHSARGVPDGMVAGWTEVDVRKVIALTGVRHFNLDCVKTCRGTDGQLYEQPKSAVDERVLAGYLSGDFTVDRWPLTARALPFGSSIEGNFGWRVVRTDVAGTGLMTLQSVTKTAAYDPDDSDAAAGIARQSVARNTTLRSGGTDVMPVLNLAWWTAGNRLAVRYHRAKAIARPPVQYLYSNNVTCTYDERRLDGTAAGAQTSGPEQDMSCDGTLGNPGLHALSSRNQNLSLEWYPNRDTMLSLAGFRQRGLSGAPMRVAVYAAQPFAGAGIADPATGADLSALRYAYATYVNGPSTARNGIEASGKSAFTFLPSILRHTGLDANYTRMRSKVLGAPIRDLLTGATLGPQRELRYTWNASLWYDDGRLQARVAVQSAAGSFRELPAGANHYPAVGVESAPALPFNPASPTFNSATRFVDARIAWRLSRHVELFAEGRNIGRAAESTSHGPYAPYADGRPNLLDYAYSGAQYLFGIVIRN</sequence>
<evidence type="ECO:0000313" key="10">
    <source>
        <dbReference type="Proteomes" id="UP000292307"/>
    </source>
</evidence>
<evidence type="ECO:0000256" key="5">
    <source>
        <dbReference type="ARBA" id="ARBA00023237"/>
    </source>
</evidence>
<dbReference type="GO" id="GO:0009279">
    <property type="term" value="C:cell outer membrane"/>
    <property type="evidence" value="ECO:0007669"/>
    <property type="project" value="UniProtKB-SubCell"/>
</dbReference>
<dbReference type="InterPro" id="IPR011662">
    <property type="entry name" value="Secretin/TonB_short_N"/>
</dbReference>